<gene>
    <name evidence="7" type="ORF">G5714_013919</name>
</gene>
<name>A0A7J6CB95_9TELE</name>
<evidence type="ECO:0000256" key="2">
    <source>
        <dbReference type="ARBA" id="ARBA00022840"/>
    </source>
</evidence>
<dbReference type="GO" id="GO:0036498">
    <property type="term" value="P:IRE1-mediated unfolded protein response"/>
    <property type="evidence" value="ECO:0007669"/>
    <property type="project" value="TreeGrafter"/>
</dbReference>
<dbReference type="GO" id="GO:0042981">
    <property type="term" value="P:regulation of apoptotic process"/>
    <property type="evidence" value="ECO:0007669"/>
    <property type="project" value="InterPro"/>
</dbReference>
<dbReference type="InterPro" id="IPR008271">
    <property type="entry name" value="Ser/Thr_kinase_AS"/>
</dbReference>
<dbReference type="AlphaFoldDB" id="A0A7J6CB95"/>
<dbReference type="Proteomes" id="UP000579812">
    <property type="component" value="Unassembled WGS sequence"/>
</dbReference>
<dbReference type="Pfam" id="PF00069">
    <property type="entry name" value="Pkinase"/>
    <property type="match status" value="1"/>
</dbReference>
<keyword evidence="1 3" id="KW-0547">Nucleotide-binding</keyword>
<dbReference type="PROSITE" id="PS50209">
    <property type="entry name" value="CARD"/>
    <property type="match status" value="1"/>
</dbReference>
<dbReference type="SUPFAM" id="SSF56112">
    <property type="entry name" value="Protein kinase-like (PK-like)"/>
    <property type="match status" value="1"/>
</dbReference>
<dbReference type="InterPro" id="IPR011029">
    <property type="entry name" value="DEATH-like_dom_sf"/>
</dbReference>
<dbReference type="InterPro" id="IPR001315">
    <property type="entry name" value="CARD"/>
</dbReference>
<feature type="region of interest" description="Disordered" evidence="4">
    <location>
        <begin position="133"/>
        <end position="160"/>
    </location>
</feature>
<evidence type="ECO:0000313" key="8">
    <source>
        <dbReference type="Proteomes" id="UP000579812"/>
    </source>
</evidence>
<keyword evidence="8" id="KW-1185">Reference proteome</keyword>
<evidence type="ECO:0000256" key="3">
    <source>
        <dbReference type="PROSITE-ProRule" id="PRU10141"/>
    </source>
</evidence>
<organism evidence="7 8">
    <name type="scientific">Onychostoma macrolepis</name>
    <dbReference type="NCBI Taxonomy" id="369639"/>
    <lineage>
        <taxon>Eukaryota</taxon>
        <taxon>Metazoa</taxon>
        <taxon>Chordata</taxon>
        <taxon>Craniata</taxon>
        <taxon>Vertebrata</taxon>
        <taxon>Euteleostomi</taxon>
        <taxon>Actinopterygii</taxon>
        <taxon>Neopterygii</taxon>
        <taxon>Teleostei</taxon>
        <taxon>Ostariophysi</taxon>
        <taxon>Cypriniformes</taxon>
        <taxon>Cyprinidae</taxon>
        <taxon>Acrossocheilinae</taxon>
        <taxon>Onychostoma</taxon>
    </lineage>
</organism>
<dbReference type="InterPro" id="IPR011009">
    <property type="entry name" value="Kinase-like_dom_sf"/>
</dbReference>
<dbReference type="InterPro" id="IPR017441">
    <property type="entry name" value="Protein_kinase_ATP_BS"/>
</dbReference>
<feature type="compositionally biased region" description="Basic and acidic residues" evidence="4">
    <location>
        <begin position="139"/>
        <end position="160"/>
    </location>
</feature>
<dbReference type="Pfam" id="PF00619">
    <property type="entry name" value="CARD"/>
    <property type="match status" value="1"/>
</dbReference>
<feature type="domain" description="CARD" evidence="6">
    <location>
        <begin position="47"/>
        <end position="136"/>
    </location>
</feature>
<dbReference type="GO" id="GO:0004674">
    <property type="term" value="F:protein serine/threonine kinase activity"/>
    <property type="evidence" value="ECO:0007669"/>
    <property type="project" value="InterPro"/>
</dbReference>
<keyword evidence="2 3" id="KW-0067">ATP-binding</keyword>
<sequence>MSVYNIKLNWRDALDLEGLLTEEEIKIRDSFRTYCQEKLMPRILMANRNEDAEFVNTHYEALIQRVTSVMPIADKLYENKKLTWEVYSKITMASKKTQMRELLDAVKSGGPAVKSAFYEVLQEVKPDVIQELEGSSSQTDHEKQVTESHRQKVETEKEQAKTDRLKNNIIRWNRSSIKHRSKIEELQKDSTRKQVGNLYFSKSDEYNIGSGGTGKVFIGLKEDGTEVAIKRILKDQQKSKCFENELKHLQDLNLESKNVVRYVDLAEDEDFYYLALQLCEYDMEDYMEILRQEKQQDKALRKIVKEILLGLQVLHRAEVIHRDIKPGNVLIDSGKNARLADFGISRKLEDGRSTVHTARAGTRGWEATEILNQENRPKRYKMSSDIQVAGMLVYYILSDGKHPFGDTEDREENIKKGQHSLEDLKDTVAKDLIEWMINKEPGKRLIIDEVLKHPYFWNETRKAKVLGMLGETEEVQNQNFEKLQKLCDYAENYTQGKTFSKWKSVLSEKLPNIDNACPEDLLGLLRTYRNKWSHAFRIDDKVFTSFPDFYISLYRLAKDMGWDCTWS</sequence>
<dbReference type="GO" id="GO:0004521">
    <property type="term" value="F:RNA endonuclease activity"/>
    <property type="evidence" value="ECO:0007669"/>
    <property type="project" value="InterPro"/>
</dbReference>
<evidence type="ECO:0000259" key="5">
    <source>
        <dbReference type="PROSITE" id="PS50011"/>
    </source>
</evidence>
<dbReference type="SUPFAM" id="SSF47986">
    <property type="entry name" value="DEATH domain"/>
    <property type="match status" value="1"/>
</dbReference>
<evidence type="ECO:0000256" key="4">
    <source>
        <dbReference type="SAM" id="MobiDB-lite"/>
    </source>
</evidence>
<dbReference type="InterPro" id="IPR000719">
    <property type="entry name" value="Prot_kinase_dom"/>
</dbReference>
<dbReference type="PANTHER" id="PTHR13954">
    <property type="entry name" value="IRE1-RELATED"/>
    <property type="match status" value="1"/>
</dbReference>
<proteinExistence type="predicted"/>
<dbReference type="PROSITE" id="PS50011">
    <property type="entry name" value="PROTEIN_KINASE_DOM"/>
    <property type="match status" value="1"/>
</dbReference>
<dbReference type="GO" id="GO:1990604">
    <property type="term" value="C:IRE1-TRAF2-ASK1 complex"/>
    <property type="evidence" value="ECO:0007669"/>
    <property type="project" value="TreeGrafter"/>
</dbReference>
<dbReference type="GO" id="GO:0051082">
    <property type="term" value="F:unfolded protein binding"/>
    <property type="evidence" value="ECO:0007669"/>
    <property type="project" value="TreeGrafter"/>
</dbReference>
<dbReference type="EMBL" id="JAAMOB010000014">
    <property type="protein sequence ID" value="KAF4104588.1"/>
    <property type="molecule type" value="Genomic_DNA"/>
</dbReference>
<reference evidence="7 8" key="1">
    <citation type="submission" date="2020-04" db="EMBL/GenBank/DDBJ databases">
        <title>Chromosome-level genome assembly of a cyprinid fish Onychostoma macrolepis by integration of Nanopore Sequencing, Bionano and Hi-C technology.</title>
        <authorList>
            <person name="Wang D."/>
        </authorList>
    </citation>
    <scope>NUCLEOTIDE SEQUENCE [LARGE SCALE GENOMIC DNA]</scope>
    <source>
        <strain evidence="7">SWU-2019</strain>
        <tissue evidence="7">Muscle</tissue>
    </source>
</reference>
<protein>
    <submittedName>
        <fullName evidence="7">Uncharacterized protein</fullName>
    </submittedName>
</protein>
<evidence type="ECO:0000313" key="7">
    <source>
        <dbReference type="EMBL" id="KAF4104588.1"/>
    </source>
</evidence>
<evidence type="ECO:0000259" key="6">
    <source>
        <dbReference type="PROSITE" id="PS50209"/>
    </source>
</evidence>
<feature type="binding site" evidence="3">
    <location>
        <position position="234"/>
    </location>
    <ligand>
        <name>ATP</name>
        <dbReference type="ChEBI" id="CHEBI:30616"/>
    </ligand>
</feature>
<dbReference type="GO" id="GO:0070059">
    <property type="term" value="P:intrinsic apoptotic signaling pathway in response to endoplasmic reticulum stress"/>
    <property type="evidence" value="ECO:0007669"/>
    <property type="project" value="TreeGrafter"/>
</dbReference>
<dbReference type="GO" id="GO:0005524">
    <property type="term" value="F:ATP binding"/>
    <property type="evidence" value="ECO:0007669"/>
    <property type="project" value="UniProtKB-UniRule"/>
</dbReference>
<dbReference type="InterPro" id="IPR045133">
    <property type="entry name" value="IRE1/2-like"/>
</dbReference>
<feature type="domain" description="Protein kinase" evidence="5">
    <location>
        <begin position="202"/>
        <end position="456"/>
    </location>
</feature>
<dbReference type="Gene3D" id="1.10.510.10">
    <property type="entry name" value="Transferase(Phosphotransferase) domain 1"/>
    <property type="match status" value="1"/>
</dbReference>
<evidence type="ECO:0000256" key="1">
    <source>
        <dbReference type="ARBA" id="ARBA00022741"/>
    </source>
</evidence>
<dbReference type="PANTHER" id="PTHR13954:SF28">
    <property type="match status" value="1"/>
</dbReference>
<dbReference type="Gene3D" id="1.10.533.10">
    <property type="entry name" value="Death Domain, Fas"/>
    <property type="match status" value="1"/>
</dbReference>
<accession>A0A7J6CB95</accession>
<dbReference type="SMART" id="SM00220">
    <property type="entry name" value="S_TKc"/>
    <property type="match status" value="1"/>
</dbReference>
<comment type="caution">
    <text evidence="7">The sequence shown here is derived from an EMBL/GenBank/DDBJ whole genome shotgun (WGS) entry which is preliminary data.</text>
</comment>
<dbReference type="PROSITE" id="PS00108">
    <property type="entry name" value="PROTEIN_KINASE_ST"/>
    <property type="match status" value="1"/>
</dbReference>
<dbReference type="PROSITE" id="PS00107">
    <property type="entry name" value="PROTEIN_KINASE_ATP"/>
    <property type="match status" value="1"/>
</dbReference>